<comment type="subcellular location">
    <subcellularLocation>
        <location evidence="1 10">Golgi apparatus membrane</location>
        <topology evidence="1 10">Single-pass type II membrane protein</topology>
    </subcellularLocation>
</comment>
<dbReference type="RefSeq" id="XP_013793716.2">
    <property type="nucleotide sequence ID" value="XM_013938262.2"/>
</dbReference>
<dbReference type="PANTHER" id="PTHR11214:SF314">
    <property type="entry name" value="HEXOSYLTRANSFERASE"/>
    <property type="match status" value="1"/>
</dbReference>
<evidence type="ECO:0000256" key="2">
    <source>
        <dbReference type="ARBA" id="ARBA00008661"/>
    </source>
</evidence>
<keyword evidence="9 10" id="KW-0472">Membrane</keyword>
<dbReference type="Proteomes" id="UP000694941">
    <property type="component" value="Unplaced"/>
</dbReference>
<gene>
    <name evidence="12" type="primary">LOC106477727</name>
</gene>
<feature type="transmembrane region" description="Helical" evidence="10">
    <location>
        <begin position="9"/>
        <end position="28"/>
    </location>
</feature>
<keyword evidence="3 10" id="KW-0328">Glycosyltransferase</keyword>
<dbReference type="Pfam" id="PF01762">
    <property type="entry name" value="Galactosyl_T"/>
    <property type="match status" value="1"/>
</dbReference>
<comment type="similarity">
    <text evidence="2 10">Belongs to the glycosyltransferase 31 family.</text>
</comment>
<reference evidence="12" key="1">
    <citation type="submission" date="2025-08" db="UniProtKB">
        <authorList>
            <consortium name="RefSeq"/>
        </authorList>
    </citation>
    <scope>IDENTIFICATION</scope>
    <source>
        <tissue evidence="12">Muscle</tissue>
    </source>
</reference>
<accession>A0ABM1C3X2</accession>
<proteinExistence type="inferred from homology"/>
<evidence type="ECO:0000256" key="1">
    <source>
        <dbReference type="ARBA" id="ARBA00004323"/>
    </source>
</evidence>
<dbReference type="PANTHER" id="PTHR11214">
    <property type="entry name" value="BETA-1,3-N-ACETYLGLUCOSAMINYLTRANSFERASE"/>
    <property type="match status" value="1"/>
</dbReference>
<dbReference type="Gene3D" id="3.90.550.50">
    <property type="match status" value="1"/>
</dbReference>
<feature type="non-terminal residue" evidence="12">
    <location>
        <position position="1"/>
    </location>
</feature>
<feature type="non-terminal residue" evidence="12">
    <location>
        <position position="330"/>
    </location>
</feature>
<sequence length="330" mass="37849">LEQGGMKTSLFTFFVFIGINIIVCALYMHKYLHIAALFRESNKPVTSNDQSLVKSEVIYNVKHNHGYTIDHRHLATTSHVHHDDRFPTRLTQNGVDFTTEEVVLENRVNTHPYTFIINPIDLCSSTKTSFGLLILVTSKISNYIERLTIRSTWGSDATVFNNEGDVRLAFLLGYTTDKSAQNMVLRESGVYADIIQENFLDTYRNLTLKSVMLLKWVSEYCQNVQFVMKTDDDMYINIPNLLKMLSMVFSQSNIMIGYLFTKAKPNRKRRNKWYVSRSEFPGGVYPNYLSGTAYVMSRQVAPKLYQISLNTNFLTMEDIFVSGVLASKAK</sequence>
<name>A0ABM1C3X2_LIMPO</name>
<keyword evidence="7 10" id="KW-1133">Transmembrane helix</keyword>
<evidence type="ECO:0000313" key="12">
    <source>
        <dbReference type="RefSeq" id="XP_013793716.2"/>
    </source>
</evidence>
<evidence type="ECO:0000256" key="4">
    <source>
        <dbReference type="ARBA" id="ARBA00022679"/>
    </source>
</evidence>
<keyword evidence="5 10" id="KW-0812">Transmembrane</keyword>
<keyword evidence="8 10" id="KW-0333">Golgi apparatus</keyword>
<evidence type="ECO:0000313" key="11">
    <source>
        <dbReference type="Proteomes" id="UP000694941"/>
    </source>
</evidence>
<evidence type="ECO:0000256" key="10">
    <source>
        <dbReference type="RuleBase" id="RU363063"/>
    </source>
</evidence>
<evidence type="ECO:0000256" key="3">
    <source>
        <dbReference type="ARBA" id="ARBA00022676"/>
    </source>
</evidence>
<evidence type="ECO:0000256" key="6">
    <source>
        <dbReference type="ARBA" id="ARBA00022968"/>
    </source>
</evidence>
<organism evidence="11 12">
    <name type="scientific">Limulus polyphemus</name>
    <name type="common">Atlantic horseshoe crab</name>
    <dbReference type="NCBI Taxonomy" id="6850"/>
    <lineage>
        <taxon>Eukaryota</taxon>
        <taxon>Metazoa</taxon>
        <taxon>Ecdysozoa</taxon>
        <taxon>Arthropoda</taxon>
        <taxon>Chelicerata</taxon>
        <taxon>Merostomata</taxon>
        <taxon>Xiphosura</taxon>
        <taxon>Limulidae</taxon>
        <taxon>Limulus</taxon>
    </lineage>
</organism>
<evidence type="ECO:0000256" key="9">
    <source>
        <dbReference type="ARBA" id="ARBA00023136"/>
    </source>
</evidence>
<keyword evidence="11" id="KW-1185">Reference proteome</keyword>
<dbReference type="GeneID" id="106477727"/>
<evidence type="ECO:0000256" key="7">
    <source>
        <dbReference type="ARBA" id="ARBA00022989"/>
    </source>
</evidence>
<dbReference type="InterPro" id="IPR002659">
    <property type="entry name" value="Glyco_trans_31"/>
</dbReference>
<dbReference type="EC" id="2.4.1.-" evidence="10"/>
<evidence type="ECO:0000256" key="5">
    <source>
        <dbReference type="ARBA" id="ARBA00022692"/>
    </source>
</evidence>
<keyword evidence="4" id="KW-0808">Transferase</keyword>
<protein>
    <recommendedName>
        <fullName evidence="10">Hexosyltransferase</fullName>
        <ecNumber evidence="10">2.4.1.-</ecNumber>
    </recommendedName>
</protein>
<evidence type="ECO:0000256" key="8">
    <source>
        <dbReference type="ARBA" id="ARBA00023034"/>
    </source>
</evidence>
<keyword evidence="6 10" id="KW-0735">Signal-anchor</keyword>